<evidence type="ECO:0000256" key="1">
    <source>
        <dbReference type="SAM" id="Phobius"/>
    </source>
</evidence>
<name>A0A090IYF6_9BACI</name>
<feature type="transmembrane region" description="Helical" evidence="1">
    <location>
        <begin position="161"/>
        <end position="185"/>
    </location>
</feature>
<dbReference type="RefSeq" id="WP_034773241.1">
    <property type="nucleotide sequence ID" value="NZ_CCRF01000102.1"/>
</dbReference>
<feature type="transmembrane region" description="Helical" evidence="1">
    <location>
        <begin position="51"/>
        <end position="72"/>
    </location>
</feature>
<feature type="transmembrane region" description="Helical" evidence="1">
    <location>
        <begin position="93"/>
        <end position="118"/>
    </location>
</feature>
<organism evidence="2 3">
    <name type="scientific">Caldibacillus thermoamylovorans</name>
    <dbReference type="NCBI Taxonomy" id="35841"/>
    <lineage>
        <taxon>Bacteria</taxon>
        <taxon>Bacillati</taxon>
        <taxon>Bacillota</taxon>
        <taxon>Bacilli</taxon>
        <taxon>Bacillales</taxon>
        <taxon>Bacillaceae</taxon>
        <taxon>Caldibacillus</taxon>
    </lineage>
</organism>
<dbReference type="InterPro" id="IPR021205">
    <property type="entry name" value="Lanti_perm_SpaE/MutE/EpiE-like"/>
</dbReference>
<dbReference type="AlphaFoldDB" id="A0A090IYF6"/>
<dbReference type="CDD" id="cd21807">
    <property type="entry name" value="ABC-2_lan_permease_MutE_EpiE-like"/>
    <property type="match status" value="1"/>
</dbReference>
<dbReference type="EMBL" id="CCRF01000102">
    <property type="protein sequence ID" value="CEE03131.1"/>
    <property type="molecule type" value="Genomic_DNA"/>
</dbReference>
<keyword evidence="3" id="KW-1185">Reference proteome</keyword>
<feature type="transmembrane region" description="Helical" evidence="1">
    <location>
        <begin position="219"/>
        <end position="242"/>
    </location>
</feature>
<reference evidence="2 3" key="1">
    <citation type="submission" date="2014-07" db="EMBL/GenBank/DDBJ databases">
        <authorList>
            <person name="Wibberg Daniel"/>
        </authorList>
    </citation>
    <scope>NUCLEOTIDE SEQUENCE [LARGE SCALE GENOMIC DNA]</scope>
</reference>
<proteinExistence type="predicted"/>
<feature type="transmembrane region" description="Helical" evidence="1">
    <location>
        <begin position="130"/>
        <end position="154"/>
    </location>
</feature>
<dbReference type="NCBIfam" id="TIGR03732">
    <property type="entry name" value="lanti_perm_MutE"/>
    <property type="match status" value="1"/>
</dbReference>
<keyword evidence="1" id="KW-0812">Transmembrane</keyword>
<dbReference type="Proteomes" id="UP000040576">
    <property type="component" value="Unassembled WGS sequence"/>
</dbReference>
<gene>
    <name evidence="2" type="ORF">BT1A1_3350</name>
</gene>
<sequence length="248" mass="28122">MLNMIQSERLKYKRTFAKKLVYIAPLFFVLYAIITMPTIQSKYNYFEYTVFNWWPLLFLPLGTALIASLAAMREKKSGNYRALRCHDISIPRMWFSKIIVIAYYTLLSSIELMILLILLKLFLPNSISSAAVVVMASLTIWITSLAYIPIGLFFADRFGTVISIIVSLIGIVLGVVMAPESYWMFIPWSWGMRLMSPIVGVHPNGVPLKEGNPLLDPSVIPIGILASIVIFVLLSLVTAFWFSRKEVN</sequence>
<keyword evidence="1" id="KW-0472">Membrane</keyword>
<evidence type="ECO:0000313" key="2">
    <source>
        <dbReference type="EMBL" id="CEE03131.1"/>
    </source>
</evidence>
<keyword evidence="1" id="KW-1133">Transmembrane helix</keyword>
<feature type="transmembrane region" description="Helical" evidence="1">
    <location>
        <begin position="20"/>
        <end position="39"/>
    </location>
</feature>
<dbReference type="Pfam" id="PF12730">
    <property type="entry name" value="ABC2_membrane_4"/>
    <property type="match status" value="1"/>
</dbReference>
<protein>
    <submittedName>
        <fullName evidence="2">Lantibiotic ABC transporter permease</fullName>
    </submittedName>
</protein>
<accession>A0A090IYF6</accession>
<evidence type="ECO:0000313" key="3">
    <source>
        <dbReference type="Proteomes" id="UP000040576"/>
    </source>
</evidence>